<comment type="catalytic activity">
    <reaction evidence="10 18">
        <text>[ThiS sulfur-carrier protein]-C-terminal Gly-Gly-AMP + S-sulfanyl-L-cysteinyl-[cysteine desulfurase] + AH2 = [ThiS sulfur-carrier protein]-C-terminal-Gly-aminoethanethioate + L-cysteinyl-[cysteine desulfurase] + A + AMP + 2 H(+)</text>
        <dbReference type="Rhea" id="RHEA:43340"/>
        <dbReference type="Rhea" id="RHEA-COMP:12157"/>
        <dbReference type="Rhea" id="RHEA-COMP:12158"/>
        <dbReference type="Rhea" id="RHEA-COMP:12910"/>
        <dbReference type="Rhea" id="RHEA-COMP:19908"/>
        <dbReference type="ChEBI" id="CHEBI:13193"/>
        <dbReference type="ChEBI" id="CHEBI:15378"/>
        <dbReference type="ChEBI" id="CHEBI:17499"/>
        <dbReference type="ChEBI" id="CHEBI:29950"/>
        <dbReference type="ChEBI" id="CHEBI:61963"/>
        <dbReference type="ChEBI" id="CHEBI:90618"/>
        <dbReference type="ChEBI" id="CHEBI:232372"/>
        <dbReference type="ChEBI" id="CHEBI:456215"/>
    </reaction>
</comment>
<evidence type="ECO:0000256" key="2">
    <source>
        <dbReference type="ARBA" id="ARBA00022490"/>
    </source>
</evidence>
<dbReference type="SUPFAM" id="SSF143437">
    <property type="entry name" value="THUMP domain-like"/>
    <property type="match status" value="1"/>
</dbReference>
<comment type="catalytic activity">
    <reaction evidence="9 18">
        <text>[ThiI sulfur-carrier protein]-S-sulfanyl-L-cysteine + a uridine in tRNA + 2 reduced [2Fe-2S]-[ferredoxin] + ATP + H(+) = [ThiI sulfur-carrier protein]-L-cysteine + a 4-thiouridine in tRNA + 2 oxidized [2Fe-2S]-[ferredoxin] + AMP + diphosphate</text>
        <dbReference type="Rhea" id="RHEA:24176"/>
        <dbReference type="Rhea" id="RHEA-COMP:10000"/>
        <dbReference type="Rhea" id="RHEA-COMP:10001"/>
        <dbReference type="Rhea" id="RHEA-COMP:13337"/>
        <dbReference type="Rhea" id="RHEA-COMP:13338"/>
        <dbReference type="Rhea" id="RHEA-COMP:13339"/>
        <dbReference type="Rhea" id="RHEA-COMP:13340"/>
        <dbReference type="ChEBI" id="CHEBI:15378"/>
        <dbReference type="ChEBI" id="CHEBI:29950"/>
        <dbReference type="ChEBI" id="CHEBI:30616"/>
        <dbReference type="ChEBI" id="CHEBI:33019"/>
        <dbReference type="ChEBI" id="CHEBI:33737"/>
        <dbReference type="ChEBI" id="CHEBI:33738"/>
        <dbReference type="ChEBI" id="CHEBI:61963"/>
        <dbReference type="ChEBI" id="CHEBI:65315"/>
        <dbReference type="ChEBI" id="CHEBI:136798"/>
        <dbReference type="ChEBI" id="CHEBI:456215"/>
        <dbReference type="EC" id="2.8.1.4"/>
    </reaction>
</comment>
<dbReference type="GO" id="GO:0000049">
    <property type="term" value="F:tRNA binding"/>
    <property type="evidence" value="ECO:0007669"/>
    <property type="project" value="UniProtKB-UniRule"/>
</dbReference>
<evidence type="ECO:0000256" key="9">
    <source>
        <dbReference type="ARBA" id="ARBA00050570"/>
    </source>
</evidence>
<keyword evidence="2 18" id="KW-0963">Cytoplasm</keyword>
<evidence type="ECO:0000256" key="15">
    <source>
        <dbReference type="ARBA" id="ARBA00075337"/>
    </source>
</evidence>
<dbReference type="GO" id="GO:0009228">
    <property type="term" value="P:thiamine biosynthetic process"/>
    <property type="evidence" value="ECO:0007669"/>
    <property type="project" value="UniProtKB-KW"/>
</dbReference>
<dbReference type="InterPro" id="IPR014729">
    <property type="entry name" value="Rossmann-like_a/b/a_fold"/>
</dbReference>
<dbReference type="NCBIfam" id="TIGR00342">
    <property type="entry name" value="tRNA uracil 4-sulfurtransferase ThiI"/>
    <property type="match status" value="1"/>
</dbReference>
<dbReference type="Pfam" id="PF02926">
    <property type="entry name" value="THUMP"/>
    <property type="match status" value="1"/>
</dbReference>
<dbReference type="GO" id="GO:0004810">
    <property type="term" value="F:CCA tRNA nucleotidyltransferase activity"/>
    <property type="evidence" value="ECO:0007669"/>
    <property type="project" value="InterPro"/>
</dbReference>
<comment type="function">
    <text evidence="11 18">Catalyzes the ATP-dependent transfer of a sulfur to tRNA to produce 4-thiouridine in position 8 of tRNAs, which functions as a near-UV photosensor. Also catalyzes the transfer of sulfur to the sulfur carrier protein ThiS, forming ThiS-thiocarboxylate. This is a step in the synthesis of thiazole, in the thiamine biosynthesis pathway. The sulfur is donated as persulfide by IscS.</text>
</comment>
<evidence type="ECO:0000256" key="17">
    <source>
        <dbReference type="ARBA" id="ARBA00080570"/>
    </source>
</evidence>
<dbReference type="InterPro" id="IPR004114">
    <property type="entry name" value="THUMP_dom"/>
</dbReference>
<dbReference type="HAMAP" id="MF_00021">
    <property type="entry name" value="ThiI"/>
    <property type="match status" value="1"/>
</dbReference>
<dbReference type="PROSITE" id="PS51165">
    <property type="entry name" value="THUMP"/>
    <property type="match status" value="1"/>
</dbReference>
<keyword evidence="6 18" id="KW-0067">ATP-binding</keyword>
<evidence type="ECO:0000256" key="1">
    <source>
        <dbReference type="ARBA" id="ARBA00004496"/>
    </source>
</evidence>
<evidence type="ECO:0000256" key="11">
    <source>
        <dbReference type="ARBA" id="ARBA00058382"/>
    </source>
</evidence>
<evidence type="ECO:0000256" key="8">
    <source>
        <dbReference type="ARBA" id="ARBA00022977"/>
    </source>
</evidence>
<gene>
    <name evidence="20" type="primary">MCYN0240</name>
    <name evidence="18" type="synonym">thiI</name>
    <name evidence="20" type="ORF">NCTC10118_00619</name>
</gene>
<dbReference type="InterPro" id="IPR049961">
    <property type="entry name" value="ThiI_N"/>
</dbReference>
<evidence type="ECO:0000256" key="14">
    <source>
        <dbReference type="ARBA" id="ARBA00071867"/>
    </source>
</evidence>
<accession>A0A449AF29</accession>
<dbReference type="InterPro" id="IPR003720">
    <property type="entry name" value="tRNA_STrfase"/>
</dbReference>
<evidence type="ECO:0000313" key="21">
    <source>
        <dbReference type="Proteomes" id="UP000289952"/>
    </source>
</evidence>
<dbReference type="InterPro" id="IPR020536">
    <property type="entry name" value="ThiI_AANH"/>
</dbReference>
<dbReference type="EC" id="2.8.1.4" evidence="13 18"/>
<feature type="domain" description="THUMP" evidence="19">
    <location>
        <begin position="51"/>
        <end position="156"/>
    </location>
</feature>
<evidence type="ECO:0000256" key="18">
    <source>
        <dbReference type="HAMAP-Rule" id="MF_00021"/>
    </source>
</evidence>
<dbReference type="GO" id="GO:0005524">
    <property type="term" value="F:ATP binding"/>
    <property type="evidence" value="ECO:0007669"/>
    <property type="project" value="UniProtKB-UniRule"/>
</dbReference>
<dbReference type="GO" id="GO:0052837">
    <property type="term" value="P:thiazole biosynthetic process"/>
    <property type="evidence" value="ECO:0007669"/>
    <property type="project" value="TreeGrafter"/>
</dbReference>
<dbReference type="PANTHER" id="PTHR43209:SF1">
    <property type="entry name" value="TRNA SULFURTRANSFERASE"/>
    <property type="match status" value="1"/>
</dbReference>
<dbReference type="Pfam" id="PF22025">
    <property type="entry name" value="ThiI_fer"/>
    <property type="match status" value="1"/>
</dbReference>
<dbReference type="GO" id="GO:0005829">
    <property type="term" value="C:cytosol"/>
    <property type="evidence" value="ECO:0007669"/>
    <property type="project" value="TreeGrafter"/>
</dbReference>
<evidence type="ECO:0000256" key="12">
    <source>
        <dbReference type="ARBA" id="ARBA00061472"/>
    </source>
</evidence>
<dbReference type="PANTHER" id="PTHR43209">
    <property type="entry name" value="TRNA SULFURTRANSFERASE"/>
    <property type="match status" value="1"/>
</dbReference>
<dbReference type="AlphaFoldDB" id="A0A449AF29"/>
<evidence type="ECO:0000259" key="19">
    <source>
        <dbReference type="PROSITE" id="PS51165"/>
    </source>
</evidence>
<evidence type="ECO:0000313" key="20">
    <source>
        <dbReference type="EMBL" id="VEU63576.1"/>
    </source>
</evidence>
<dbReference type="RefSeq" id="WP_129621793.1">
    <property type="nucleotide sequence ID" value="NZ_LR214972.1"/>
</dbReference>
<keyword evidence="3 18" id="KW-0820">tRNA-binding</keyword>
<keyword evidence="4 18" id="KW-0808">Transferase</keyword>
<evidence type="ECO:0000256" key="6">
    <source>
        <dbReference type="ARBA" id="ARBA00022840"/>
    </source>
</evidence>
<dbReference type="SUPFAM" id="SSF52402">
    <property type="entry name" value="Adenine nucleotide alpha hydrolases-like"/>
    <property type="match status" value="1"/>
</dbReference>
<comment type="subcellular location">
    <subcellularLocation>
        <location evidence="1 18">Cytoplasm</location>
    </subcellularLocation>
</comment>
<dbReference type="UniPathway" id="UPA00060"/>
<evidence type="ECO:0000256" key="16">
    <source>
        <dbReference type="ARBA" id="ARBA00077849"/>
    </source>
</evidence>
<dbReference type="Gene3D" id="3.40.50.620">
    <property type="entry name" value="HUPs"/>
    <property type="match status" value="1"/>
</dbReference>
<name>A0A449AF29_9BACT</name>
<comment type="pathway">
    <text evidence="18">Cofactor biosynthesis; thiamine diphosphate biosynthesis.</text>
</comment>
<evidence type="ECO:0000256" key="13">
    <source>
        <dbReference type="ARBA" id="ARBA00066827"/>
    </source>
</evidence>
<evidence type="ECO:0000256" key="10">
    <source>
        <dbReference type="ARBA" id="ARBA00052330"/>
    </source>
</evidence>
<keyword evidence="21" id="KW-1185">Reference proteome</keyword>
<dbReference type="GO" id="GO:0009229">
    <property type="term" value="P:thiamine diphosphate biosynthetic process"/>
    <property type="evidence" value="ECO:0007669"/>
    <property type="project" value="UniProtKB-UniRule"/>
</dbReference>
<dbReference type="Proteomes" id="UP000289952">
    <property type="component" value="Chromosome"/>
</dbReference>
<dbReference type="GO" id="GO:0140741">
    <property type="term" value="F:tRNA-uracil-4 sulfurtransferase activity"/>
    <property type="evidence" value="ECO:0007669"/>
    <property type="project" value="UniProtKB-EC"/>
</dbReference>
<feature type="binding site" evidence="18">
    <location>
        <begin position="199"/>
        <end position="200"/>
    </location>
    <ligand>
        <name>ATP</name>
        <dbReference type="ChEBI" id="CHEBI:30616"/>
    </ligand>
</feature>
<dbReference type="FunFam" id="3.40.50.620:FF:000053">
    <property type="entry name" value="Probable tRNA sulfurtransferase"/>
    <property type="match status" value="1"/>
</dbReference>
<dbReference type="GO" id="GO:0002937">
    <property type="term" value="P:tRNA 4-thiouridine biosynthesis"/>
    <property type="evidence" value="ECO:0007669"/>
    <property type="project" value="TreeGrafter"/>
</dbReference>
<dbReference type="Gene3D" id="3.30.2130.30">
    <property type="match status" value="1"/>
</dbReference>
<dbReference type="SMART" id="SM00981">
    <property type="entry name" value="THUMP"/>
    <property type="match status" value="1"/>
</dbReference>
<feature type="binding site" evidence="18">
    <location>
        <position position="256"/>
    </location>
    <ligand>
        <name>ATP</name>
        <dbReference type="ChEBI" id="CHEBI:30616"/>
    </ligand>
</feature>
<comment type="similarity">
    <text evidence="12 18">Belongs to the ThiI family.</text>
</comment>
<proteinExistence type="inferred from homology"/>
<reference evidence="20 21" key="1">
    <citation type="submission" date="2019-01" db="EMBL/GenBank/DDBJ databases">
        <authorList>
            <consortium name="Pathogen Informatics"/>
        </authorList>
    </citation>
    <scope>NUCLEOTIDE SEQUENCE [LARGE SCALE GENOMIC DNA]</scope>
    <source>
        <strain evidence="20 21">NCTC10118</strain>
    </source>
</reference>
<feature type="binding site" evidence="18">
    <location>
        <position position="278"/>
    </location>
    <ligand>
        <name>ATP</name>
        <dbReference type="ChEBI" id="CHEBI:30616"/>
    </ligand>
</feature>
<dbReference type="OrthoDB" id="9773948at2"/>
<keyword evidence="5 18" id="KW-0547">Nucleotide-binding</keyword>
<dbReference type="CDD" id="cd01712">
    <property type="entry name" value="PPase_ThiI"/>
    <property type="match status" value="1"/>
</dbReference>
<evidence type="ECO:0000256" key="4">
    <source>
        <dbReference type="ARBA" id="ARBA00022679"/>
    </source>
</evidence>
<organism evidence="20 21">
    <name type="scientific">Mycoplasmopsis bovirhinis</name>
    <dbReference type="NCBI Taxonomy" id="29553"/>
    <lineage>
        <taxon>Bacteria</taxon>
        <taxon>Bacillati</taxon>
        <taxon>Mycoplasmatota</taxon>
        <taxon>Mycoplasmoidales</taxon>
        <taxon>Metamycoplasmataceae</taxon>
        <taxon>Mycoplasmopsis</taxon>
    </lineage>
</organism>
<dbReference type="Pfam" id="PF02568">
    <property type="entry name" value="ThiI"/>
    <property type="match status" value="1"/>
</dbReference>
<evidence type="ECO:0000256" key="7">
    <source>
        <dbReference type="ARBA" id="ARBA00022884"/>
    </source>
</evidence>
<keyword evidence="8 18" id="KW-0784">Thiamine biosynthesis</keyword>
<dbReference type="InterPro" id="IPR054173">
    <property type="entry name" value="ThiI_fer"/>
</dbReference>
<dbReference type="CDD" id="cd11716">
    <property type="entry name" value="THUMP_ThiI"/>
    <property type="match status" value="1"/>
</dbReference>
<feature type="binding site" evidence="18">
    <location>
        <position position="287"/>
    </location>
    <ligand>
        <name>ATP</name>
        <dbReference type="ChEBI" id="CHEBI:30616"/>
    </ligand>
</feature>
<dbReference type="InterPro" id="IPR049962">
    <property type="entry name" value="THUMP_ThiI"/>
</dbReference>
<keyword evidence="7 18" id="KW-0694">RNA-binding</keyword>
<feature type="binding site" evidence="18">
    <location>
        <begin position="174"/>
        <end position="175"/>
    </location>
    <ligand>
        <name>ATP</name>
        <dbReference type="ChEBI" id="CHEBI:30616"/>
    </ligand>
</feature>
<evidence type="ECO:0000256" key="5">
    <source>
        <dbReference type="ARBA" id="ARBA00022741"/>
    </source>
</evidence>
<evidence type="ECO:0000256" key="3">
    <source>
        <dbReference type="ARBA" id="ARBA00022555"/>
    </source>
</evidence>
<sequence length="386" mass="44292">MYQKILIRYGELVLKKKNRKTFINHLANNIKHILGEKPEVEFDRMYVSYSQENLENLRFVFGISSYSPVLVVQNNLEAFKISLDNLLLEQTKTFKIAARRNFKGFEHNSNQLNNLLGSYLLKKYNQIKNLKVDVHNPDQIFYLEVRQKATYIFSNYLQGLGGLPVGSSGKVLHLISGGFDSPVAAWQMMKRGLKVDFLTFLTPPQTDEKTLAKINGLVQELNKYQITSNLIIADYSQLMNYISFVSKESYKITLMRRSFYRIAEQIALKNNILAISNGDNLGQVASQTLESMNVIGKATMMPILRPLLSFDKNQIINLAKEIKTYQISIIRATETCELFAPKEPVTKPSLEIALALEQELSSIFELEQELLNNFLEYKKVKLTHEN</sequence>
<dbReference type="InterPro" id="IPR050102">
    <property type="entry name" value="tRNA_sulfurtransferase_ThiI"/>
</dbReference>
<dbReference type="EMBL" id="LR214972">
    <property type="protein sequence ID" value="VEU63576.1"/>
    <property type="molecule type" value="Genomic_DNA"/>
</dbReference>
<protein>
    <recommendedName>
        <fullName evidence="14 18">Probable tRNA sulfurtransferase</fullName>
        <ecNumber evidence="13 18">2.8.1.4</ecNumber>
    </recommendedName>
    <alternativeName>
        <fullName evidence="15 18">Sulfur carrier protein ThiS sulfurtransferase</fullName>
    </alternativeName>
    <alternativeName>
        <fullName evidence="16 18">Thiamine biosynthesis protein ThiI</fullName>
    </alternativeName>
    <alternativeName>
        <fullName evidence="17 18">tRNA 4-thiouridine synthase</fullName>
    </alternativeName>
</protein>